<dbReference type="AlphaFoldDB" id="A0A194X1S6"/>
<dbReference type="KEGG" id="psco:LY89DRAFT_130604"/>
<sequence length="233" mass="25977">MSATSAAPLSSIEHRDLRSERLGYKRDKEHNQKWSNGQRPSAGVRINWDNEFIGGSEQQRMKVRPMKQWTSTDHKSHANKVPKPHGHYDQTRTLHKADALVDANDHTISALSKSLLELLPQHVNNTHSPIQTAIRATDAEILYSFDNKGPSPGVAGRNVDLGGLVELAEKKWVAEQTDKIVKGEYEVLDNEGETTVLASKKKKSPKQRATIVKSEPSNIKSLANDEDDGFELI</sequence>
<gene>
    <name evidence="2" type="ORF">LY89DRAFT_130604</name>
</gene>
<evidence type="ECO:0000256" key="1">
    <source>
        <dbReference type="SAM" id="MobiDB-lite"/>
    </source>
</evidence>
<feature type="region of interest" description="Disordered" evidence="1">
    <location>
        <begin position="1"/>
        <end position="46"/>
    </location>
</feature>
<reference evidence="2 3" key="1">
    <citation type="submission" date="2015-10" db="EMBL/GenBank/DDBJ databases">
        <title>Full genome of DAOMC 229536 Phialocephala scopiformis, a fungal endophyte of spruce producing the potent anti-insectan compound rugulosin.</title>
        <authorList>
            <consortium name="DOE Joint Genome Institute"/>
            <person name="Walker A.K."/>
            <person name="Frasz S.L."/>
            <person name="Seifert K.A."/>
            <person name="Miller J.D."/>
            <person name="Mondo S.J."/>
            <person name="Labutti K."/>
            <person name="Lipzen A."/>
            <person name="Dockter R."/>
            <person name="Kennedy M."/>
            <person name="Grigoriev I.V."/>
            <person name="Spatafora J.W."/>
        </authorList>
    </citation>
    <scope>NUCLEOTIDE SEQUENCE [LARGE SCALE GENOMIC DNA]</scope>
    <source>
        <strain evidence="2 3">CBS 120377</strain>
    </source>
</reference>
<feature type="compositionally biased region" description="Basic and acidic residues" evidence="1">
    <location>
        <begin position="12"/>
        <end position="32"/>
    </location>
</feature>
<feature type="compositionally biased region" description="Acidic residues" evidence="1">
    <location>
        <begin position="224"/>
        <end position="233"/>
    </location>
</feature>
<dbReference type="InParanoid" id="A0A194X1S6"/>
<name>A0A194X1S6_MOLSC</name>
<dbReference type="EMBL" id="KQ947420">
    <property type="protein sequence ID" value="KUJ14153.1"/>
    <property type="molecule type" value="Genomic_DNA"/>
</dbReference>
<dbReference type="OrthoDB" id="5153521at2759"/>
<accession>A0A194X1S6</accession>
<organism evidence="2 3">
    <name type="scientific">Mollisia scopiformis</name>
    <name type="common">Conifer needle endophyte fungus</name>
    <name type="synonym">Phialocephala scopiformis</name>
    <dbReference type="NCBI Taxonomy" id="149040"/>
    <lineage>
        <taxon>Eukaryota</taxon>
        <taxon>Fungi</taxon>
        <taxon>Dikarya</taxon>
        <taxon>Ascomycota</taxon>
        <taxon>Pezizomycotina</taxon>
        <taxon>Leotiomycetes</taxon>
        <taxon>Helotiales</taxon>
        <taxon>Mollisiaceae</taxon>
        <taxon>Mollisia</taxon>
    </lineage>
</organism>
<dbReference type="RefSeq" id="XP_018068508.1">
    <property type="nucleotide sequence ID" value="XM_018205241.1"/>
</dbReference>
<evidence type="ECO:0000313" key="2">
    <source>
        <dbReference type="EMBL" id="KUJ14153.1"/>
    </source>
</evidence>
<evidence type="ECO:0000313" key="3">
    <source>
        <dbReference type="Proteomes" id="UP000070700"/>
    </source>
</evidence>
<dbReference type="GeneID" id="28814967"/>
<proteinExistence type="predicted"/>
<protein>
    <submittedName>
        <fullName evidence="2">Uncharacterized protein</fullName>
    </submittedName>
</protein>
<dbReference type="Proteomes" id="UP000070700">
    <property type="component" value="Unassembled WGS sequence"/>
</dbReference>
<feature type="region of interest" description="Disordered" evidence="1">
    <location>
        <begin position="197"/>
        <end position="233"/>
    </location>
</feature>
<keyword evidence="3" id="KW-1185">Reference proteome</keyword>